<evidence type="ECO:0000313" key="3">
    <source>
        <dbReference type="EMBL" id="CAE0243457.1"/>
    </source>
</evidence>
<gene>
    <name evidence="3" type="ORF">PBIL07802_LOCUS5625</name>
    <name evidence="4" type="ORF">PBIL07802_LOCUS5627</name>
</gene>
<evidence type="ECO:0000256" key="1">
    <source>
        <dbReference type="SAM" id="MobiDB-lite"/>
    </source>
</evidence>
<organism evidence="4">
    <name type="scientific">Palpitomonas bilix</name>
    <dbReference type="NCBI Taxonomy" id="652834"/>
    <lineage>
        <taxon>Eukaryota</taxon>
        <taxon>Eukaryota incertae sedis</taxon>
    </lineage>
</organism>
<feature type="transmembrane region" description="Helical" evidence="2">
    <location>
        <begin position="166"/>
        <end position="188"/>
    </location>
</feature>
<feature type="transmembrane region" description="Helical" evidence="2">
    <location>
        <begin position="295"/>
        <end position="320"/>
    </location>
</feature>
<feature type="transmembrane region" description="Helical" evidence="2">
    <location>
        <begin position="16"/>
        <end position="34"/>
    </location>
</feature>
<keyword evidence="2" id="KW-1133">Transmembrane helix</keyword>
<dbReference type="EMBL" id="HBIB01009022">
    <property type="protein sequence ID" value="CAE0243457.1"/>
    <property type="molecule type" value="Transcribed_RNA"/>
</dbReference>
<dbReference type="EMBL" id="HBIB01009025">
    <property type="protein sequence ID" value="CAE0243459.1"/>
    <property type="molecule type" value="Transcribed_RNA"/>
</dbReference>
<feature type="transmembrane region" description="Helical" evidence="2">
    <location>
        <begin position="260"/>
        <end position="283"/>
    </location>
</feature>
<feature type="region of interest" description="Disordered" evidence="1">
    <location>
        <begin position="361"/>
        <end position="387"/>
    </location>
</feature>
<accession>A0A7S3D188</accession>
<feature type="transmembrane region" description="Helical" evidence="2">
    <location>
        <begin position="222"/>
        <end position="248"/>
    </location>
</feature>
<dbReference type="AlphaFoldDB" id="A0A7S3D188"/>
<evidence type="ECO:0000256" key="2">
    <source>
        <dbReference type="SAM" id="Phobius"/>
    </source>
</evidence>
<keyword evidence="2" id="KW-0472">Membrane</keyword>
<feature type="transmembrane region" description="Helical" evidence="2">
    <location>
        <begin position="62"/>
        <end position="83"/>
    </location>
</feature>
<sequence>MKSGGSCNKFSRAVEISLRICLLITVITSLVLVWKSEVDPSSSPTPPFNTTPLPSSIRAGGLAAFLLIQSFLSSLSLFLLFAVSCKCTCGGGAGRVAKLTLAHTLLTVVEVVGSTVGVYLAWKASDGADVMYGVTVAAVTTLWVIGFVFLPFHLNNATVWDGNARSFLIVSAFIPAAYMRAANFYPFFVRLFLSIPTVIVAGLSIRADAVGNVTSPPQCDKAFAYLVGDVIIFLFHYICVVYFSLRAVTSMTPINLHRAFVLFSTVVVIEVGWVATGIVFLAFPSPSLSCPSYPPLSTTFIVMVVCDICVSISFIITILVKLRPIQRSYASAKKAQLYSDKVIALRRERVRARAAAAANGREVASNEGASRSGEDENGGGGGGESANILPSAPSFDEFFLPSPLHASHSQSGGGEEGGTAYYRFSSMFTVALPSRPPSTRLPSAPTLEELVQDDSLWDDRV</sequence>
<name>A0A7S3D188_9EUKA</name>
<protein>
    <submittedName>
        <fullName evidence="4">Uncharacterized protein</fullName>
    </submittedName>
</protein>
<feature type="transmembrane region" description="Helical" evidence="2">
    <location>
        <begin position="134"/>
        <end position="154"/>
    </location>
</feature>
<reference evidence="4" key="1">
    <citation type="submission" date="2021-01" db="EMBL/GenBank/DDBJ databases">
        <authorList>
            <person name="Corre E."/>
            <person name="Pelletier E."/>
            <person name="Niang G."/>
            <person name="Scheremetjew M."/>
            <person name="Finn R."/>
            <person name="Kale V."/>
            <person name="Holt S."/>
            <person name="Cochrane G."/>
            <person name="Meng A."/>
            <person name="Brown T."/>
            <person name="Cohen L."/>
        </authorList>
    </citation>
    <scope>NUCLEOTIDE SEQUENCE</scope>
    <source>
        <strain evidence="4">NIES-2562</strain>
    </source>
</reference>
<keyword evidence="2" id="KW-0812">Transmembrane</keyword>
<feature type="transmembrane region" description="Helical" evidence="2">
    <location>
        <begin position="104"/>
        <end position="122"/>
    </location>
</feature>
<proteinExistence type="predicted"/>
<evidence type="ECO:0000313" key="4">
    <source>
        <dbReference type="EMBL" id="CAE0243459.1"/>
    </source>
</evidence>